<evidence type="ECO:0000256" key="1">
    <source>
        <dbReference type="SAM" id="SignalP"/>
    </source>
</evidence>
<evidence type="ECO:0000313" key="3">
    <source>
        <dbReference type="Proteomes" id="UP001524473"/>
    </source>
</evidence>
<accession>A0ABT1S242</accession>
<sequence length="137" mass="14922">MSGNRPKNYKKPTLILSIVTMTALVVSAAAFSLKQNTAIAVQGDPAKNASSYYTLNSFSSQESQDSQASSTAVRETEHYLITVCDGKIGVYKNGASDPFLTADVDVYLLPEEDLKLLRKGIATDSFMEVKAILEDYE</sequence>
<gene>
    <name evidence="2" type="ORF">NE695_13250</name>
</gene>
<protein>
    <recommendedName>
        <fullName evidence="4">Bypass of forespore C C-terminal domain-containing protein</fullName>
    </recommendedName>
</protein>
<keyword evidence="1" id="KW-0732">Signal</keyword>
<dbReference type="RefSeq" id="WP_147578604.1">
    <property type="nucleotide sequence ID" value="NZ_CABKVV010000014.1"/>
</dbReference>
<evidence type="ECO:0000313" key="2">
    <source>
        <dbReference type="EMBL" id="MCQ4840875.1"/>
    </source>
</evidence>
<dbReference type="EMBL" id="JANFZH010000032">
    <property type="protein sequence ID" value="MCQ4840875.1"/>
    <property type="molecule type" value="Genomic_DNA"/>
</dbReference>
<name>A0ABT1S242_9FIRM</name>
<keyword evidence="3" id="KW-1185">Reference proteome</keyword>
<organism evidence="2 3">
    <name type="scientific">Neglectibacter timonensis</name>
    <dbReference type="NCBI Taxonomy" id="1776382"/>
    <lineage>
        <taxon>Bacteria</taxon>
        <taxon>Bacillati</taxon>
        <taxon>Bacillota</taxon>
        <taxon>Clostridia</taxon>
        <taxon>Eubacteriales</taxon>
        <taxon>Oscillospiraceae</taxon>
        <taxon>Neglectibacter</taxon>
    </lineage>
</organism>
<reference evidence="2 3" key="1">
    <citation type="submission" date="2022-06" db="EMBL/GenBank/DDBJ databases">
        <title>Isolation of gut microbiota from human fecal samples.</title>
        <authorList>
            <person name="Pamer E.G."/>
            <person name="Barat B."/>
            <person name="Waligurski E."/>
            <person name="Medina S."/>
            <person name="Paddock L."/>
            <person name="Mostad J."/>
        </authorList>
    </citation>
    <scope>NUCLEOTIDE SEQUENCE [LARGE SCALE GENOMIC DNA]</scope>
    <source>
        <strain evidence="2 3">DFI.9.73</strain>
    </source>
</reference>
<dbReference type="Proteomes" id="UP001524473">
    <property type="component" value="Unassembled WGS sequence"/>
</dbReference>
<dbReference type="GeneID" id="90533333"/>
<comment type="caution">
    <text evidence="2">The sequence shown here is derived from an EMBL/GenBank/DDBJ whole genome shotgun (WGS) entry which is preliminary data.</text>
</comment>
<feature type="signal peptide" evidence="1">
    <location>
        <begin position="1"/>
        <end position="28"/>
    </location>
</feature>
<feature type="chain" id="PRO_5046781153" description="Bypass of forespore C C-terminal domain-containing protein" evidence="1">
    <location>
        <begin position="29"/>
        <end position="137"/>
    </location>
</feature>
<evidence type="ECO:0008006" key="4">
    <source>
        <dbReference type="Google" id="ProtNLM"/>
    </source>
</evidence>
<proteinExistence type="predicted"/>